<evidence type="ECO:0000313" key="3">
    <source>
        <dbReference type="EMBL" id="SDN92988.1"/>
    </source>
</evidence>
<dbReference type="Proteomes" id="UP000199651">
    <property type="component" value="Unassembled WGS sequence"/>
</dbReference>
<dbReference type="SUPFAM" id="SSF110395">
    <property type="entry name" value="CutC-like"/>
    <property type="match status" value="1"/>
</dbReference>
<name>A0A1H0FE46_9PSEU</name>
<keyword evidence="4" id="KW-1185">Reference proteome</keyword>
<dbReference type="PANTHER" id="PTHR12598:SF0">
    <property type="entry name" value="COPPER HOMEOSTASIS PROTEIN CUTC HOMOLOG"/>
    <property type="match status" value="1"/>
</dbReference>
<gene>
    <name evidence="3" type="ORF">SAMN05192558_101338</name>
</gene>
<comment type="similarity">
    <text evidence="1">Belongs to the CutC family.</text>
</comment>
<sequence length="227" mass="23854">MTGCLLEVIALTVADARAAERGGADRVEVVSDMAADGLTPAARLVERMRSAVDLPLRVMLRDREGFTIDREGVACLARTAKDLRAAGADEFVLGFLTADGRIDVEATTALVEALGGARWTFHRAIDHAADQESAWSALHGLPGLDFVLTAGSAAGVPTGLPVLADRAARPPTGVRLLAGGGLRTEHVPALRAMGVDAIHVGGLVRSGWDSPVCEDRVRALRAHLEEQ</sequence>
<dbReference type="OrthoDB" id="9815677at2"/>
<dbReference type="STRING" id="504798.SAMN05421871_103532"/>
<organism evidence="3 4">
    <name type="scientific">Actinokineospora alba</name>
    <dbReference type="NCBI Taxonomy" id="504798"/>
    <lineage>
        <taxon>Bacteria</taxon>
        <taxon>Bacillati</taxon>
        <taxon>Actinomycetota</taxon>
        <taxon>Actinomycetes</taxon>
        <taxon>Pseudonocardiales</taxon>
        <taxon>Pseudonocardiaceae</taxon>
        <taxon>Actinokineospora</taxon>
    </lineage>
</organism>
<evidence type="ECO:0000256" key="1">
    <source>
        <dbReference type="ARBA" id="ARBA00007768"/>
    </source>
</evidence>
<dbReference type="AlphaFoldDB" id="A0A1H0FE46"/>
<evidence type="ECO:0000256" key="2">
    <source>
        <dbReference type="ARBA" id="ARBA00019014"/>
    </source>
</evidence>
<accession>A0A1H0FE46</accession>
<dbReference type="EMBL" id="FNJB01000001">
    <property type="protein sequence ID" value="SDN92988.1"/>
    <property type="molecule type" value="Genomic_DNA"/>
</dbReference>
<dbReference type="InterPro" id="IPR036822">
    <property type="entry name" value="CutC-like_dom_sf"/>
</dbReference>
<dbReference type="GO" id="GO:0005507">
    <property type="term" value="F:copper ion binding"/>
    <property type="evidence" value="ECO:0007669"/>
    <property type="project" value="TreeGrafter"/>
</dbReference>
<dbReference type="PANTHER" id="PTHR12598">
    <property type="entry name" value="COPPER HOMEOSTASIS PROTEIN CUTC"/>
    <property type="match status" value="1"/>
</dbReference>
<dbReference type="Gene3D" id="3.20.20.380">
    <property type="entry name" value="Copper homeostasis (CutC) domain"/>
    <property type="match status" value="1"/>
</dbReference>
<evidence type="ECO:0000313" key="4">
    <source>
        <dbReference type="Proteomes" id="UP000199651"/>
    </source>
</evidence>
<protein>
    <recommendedName>
        <fullName evidence="2">Copper homeostasis protein cutC homolog</fullName>
    </recommendedName>
</protein>
<dbReference type="InterPro" id="IPR005627">
    <property type="entry name" value="CutC-like"/>
</dbReference>
<reference evidence="4" key="1">
    <citation type="submission" date="2016-10" db="EMBL/GenBank/DDBJ databases">
        <authorList>
            <person name="Varghese N."/>
            <person name="Submissions S."/>
        </authorList>
    </citation>
    <scope>NUCLEOTIDE SEQUENCE [LARGE SCALE GENOMIC DNA]</scope>
    <source>
        <strain evidence="4">IBRC-M 10655</strain>
    </source>
</reference>
<dbReference type="Pfam" id="PF03932">
    <property type="entry name" value="CutC"/>
    <property type="match status" value="1"/>
</dbReference>
<proteinExistence type="inferred from homology"/>